<dbReference type="Proteomes" id="UP001174677">
    <property type="component" value="Chromosome 9"/>
</dbReference>
<evidence type="ECO:0000313" key="2">
    <source>
        <dbReference type="EMBL" id="KAJ9172879.1"/>
    </source>
</evidence>
<keyword evidence="3" id="KW-1185">Reference proteome</keyword>
<accession>A0ABQ9LXY4</accession>
<gene>
    <name evidence="2" type="ORF">P3X46_016074</name>
</gene>
<dbReference type="EMBL" id="JARPOI010000009">
    <property type="protein sequence ID" value="KAJ9172879.1"/>
    <property type="molecule type" value="Genomic_DNA"/>
</dbReference>
<dbReference type="PANTHER" id="PTHR37187">
    <property type="entry name" value="EXPRESSED PROTEIN"/>
    <property type="match status" value="1"/>
</dbReference>
<proteinExistence type="predicted"/>
<feature type="compositionally biased region" description="Basic and acidic residues" evidence="1">
    <location>
        <begin position="82"/>
        <end position="92"/>
    </location>
</feature>
<name>A0ABQ9LXY4_HEVBR</name>
<feature type="compositionally biased region" description="Basic and acidic residues" evidence="1">
    <location>
        <begin position="27"/>
        <end position="43"/>
    </location>
</feature>
<feature type="compositionally biased region" description="Polar residues" evidence="1">
    <location>
        <begin position="260"/>
        <end position="269"/>
    </location>
</feature>
<protein>
    <submittedName>
        <fullName evidence="2">Uncharacterized protein</fullName>
    </submittedName>
</protein>
<evidence type="ECO:0000313" key="3">
    <source>
        <dbReference type="Proteomes" id="UP001174677"/>
    </source>
</evidence>
<sequence>MEEFSVGKVDATQKVGPDEEDNGGLVRDFEELKPEVESVKEVVDENSQSLKETHDMLSSDSGNTPEEEAVDKDQSPSGKDSGTLKEEVEKEVTNIIASAEPIESLPQELSSTVEASIEKSKESDANEGKIFPSSNENNEMAPVAADGVLNVTKKIISPPTTLDEIVGDLSEEVSGGPEEIKLPSSDVSNVIETDIVSEVRGIEEKVLPSLDENGGEPPALADVESKRVEEAKMVALEDDNGESSGIVDKESVESDDDSLKPSNNASIIGSSDGFPESTEHPHVISLNQRTLQDASLKSCCGLFEVLRRSNGWLKI</sequence>
<feature type="region of interest" description="Disordered" evidence="1">
    <location>
        <begin position="235"/>
        <end position="280"/>
    </location>
</feature>
<reference evidence="2" key="1">
    <citation type="journal article" date="2023" name="Plant Biotechnol. J.">
        <title>Chromosome-level wild Hevea brasiliensis genome provides new tools for genomic-assisted breeding and valuable loci to elevate rubber yield.</title>
        <authorList>
            <person name="Cheng H."/>
            <person name="Song X."/>
            <person name="Hu Y."/>
            <person name="Wu T."/>
            <person name="Yang Q."/>
            <person name="An Z."/>
            <person name="Feng S."/>
            <person name="Deng Z."/>
            <person name="Wu W."/>
            <person name="Zeng X."/>
            <person name="Tu M."/>
            <person name="Wang X."/>
            <person name="Huang H."/>
        </authorList>
    </citation>
    <scope>NUCLEOTIDE SEQUENCE</scope>
    <source>
        <strain evidence="2">MT/VB/25A 57/8</strain>
    </source>
</reference>
<evidence type="ECO:0000256" key="1">
    <source>
        <dbReference type="SAM" id="MobiDB-lite"/>
    </source>
</evidence>
<organism evidence="2 3">
    <name type="scientific">Hevea brasiliensis</name>
    <name type="common">Para rubber tree</name>
    <name type="synonym">Siphonia brasiliensis</name>
    <dbReference type="NCBI Taxonomy" id="3981"/>
    <lineage>
        <taxon>Eukaryota</taxon>
        <taxon>Viridiplantae</taxon>
        <taxon>Streptophyta</taxon>
        <taxon>Embryophyta</taxon>
        <taxon>Tracheophyta</taxon>
        <taxon>Spermatophyta</taxon>
        <taxon>Magnoliopsida</taxon>
        <taxon>eudicotyledons</taxon>
        <taxon>Gunneridae</taxon>
        <taxon>Pentapetalae</taxon>
        <taxon>rosids</taxon>
        <taxon>fabids</taxon>
        <taxon>Malpighiales</taxon>
        <taxon>Euphorbiaceae</taxon>
        <taxon>Crotonoideae</taxon>
        <taxon>Micrandreae</taxon>
        <taxon>Hevea</taxon>
    </lineage>
</organism>
<dbReference type="PANTHER" id="PTHR37187:SF7">
    <property type="entry name" value="EXPRESSED PROTEIN"/>
    <property type="match status" value="1"/>
</dbReference>
<feature type="region of interest" description="Disordered" evidence="1">
    <location>
        <begin position="1"/>
        <end position="142"/>
    </location>
</feature>
<feature type="compositionally biased region" description="Basic and acidic residues" evidence="1">
    <location>
        <begin position="116"/>
        <end position="127"/>
    </location>
</feature>
<comment type="caution">
    <text evidence="2">The sequence shown here is derived from an EMBL/GenBank/DDBJ whole genome shotgun (WGS) entry which is preliminary data.</text>
</comment>